<dbReference type="EMBL" id="CABEEZ010000133">
    <property type="protein sequence ID" value="VTR54385.1"/>
    <property type="molecule type" value="Genomic_DNA"/>
</dbReference>
<proteinExistence type="predicted"/>
<organism evidence="1">
    <name type="scientific">Serratia fonticola</name>
    <dbReference type="NCBI Taxonomy" id="47917"/>
    <lineage>
        <taxon>Bacteria</taxon>
        <taxon>Pseudomonadati</taxon>
        <taxon>Pseudomonadota</taxon>
        <taxon>Gammaproteobacteria</taxon>
        <taxon>Enterobacterales</taxon>
        <taxon>Yersiniaceae</taxon>
        <taxon>Serratia</taxon>
    </lineage>
</organism>
<dbReference type="AlphaFoldDB" id="A0A4U9W6D9"/>
<dbReference type="GO" id="GO:0016491">
    <property type="term" value="F:oxidoreductase activity"/>
    <property type="evidence" value="ECO:0007669"/>
    <property type="project" value="InterPro"/>
</dbReference>
<evidence type="ECO:0000313" key="1">
    <source>
        <dbReference type="EMBL" id="VTR54385.1"/>
    </source>
</evidence>
<dbReference type="PROSITE" id="PS00059">
    <property type="entry name" value="ADH_ZINC"/>
    <property type="match status" value="1"/>
</dbReference>
<sequence length="34" mass="3748">MLNNEWGMTHYPFVPGHEVVGKVTKLGAHAQNKG</sequence>
<protein>
    <submittedName>
        <fullName evidence="1">Uncharacterized protein</fullName>
    </submittedName>
</protein>
<dbReference type="GO" id="GO:0008270">
    <property type="term" value="F:zinc ion binding"/>
    <property type="evidence" value="ECO:0007669"/>
    <property type="project" value="InterPro"/>
</dbReference>
<dbReference type="InterPro" id="IPR011032">
    <property type="entry name" value="GroES-like_sf"/>
</dbReference>
<dbReference type="InterPro" id="IPR002328">
    <property type="entry name" value="ADH_Zn_CS"/>
</dbReference>
<gene>
    <name evidence="1" type="ORF">NCTC12965_06718</name>
</gene>
<reference evidence="1" key="1">
    <citation type="submission" date="2019-05" db="EMBL/GenBank/DDBJ databases">
        <authorList>
            <consortium name="Pathogen Informatics"/>
        </authorList>
    </citation>
    <scope>NUCLEOTIDE SEQUENCE [LARGE SCALE GENOMIC DNA]</scope>
    <source>
        <strain evidence="1">NCTC12965</strain>
    </source>
</reference>
<name>A0A4U9W6D9_SERFO</name>
<dbReference type="SUPFAM" id="SSF50129">
    <property type="entry name" value="GroES-like"/>
    <property type="match status" value="1"/>
</dbReference>
<dbReference type="Gene3D" id="3.90.180.10">
    <property type="entry name" value="Medium-chain alcohol dehydrogenases, catalytic domain"/>
    <property type="match status" value="1"/>
</dbReference>
<accession>A0A4U9W6D9</accession>